<feature type="transmembrane region" description="Helical" evidence="9">
    <location>
        <begin position="83"/>
        <end position="102"/>
    </location>
</feature>
<evidence type="ECO:0000313" key="12">
    <source>
        <dbReference type="RefSeq" id="XP_033367009.1"/>
    </source>
</evidence>
<feature type="transmembrane region" description="Helical" evidence="9">
    <location>
        <begin position="148"/>
        <end position="167"/>
    </location>
</feature>
<feature type="transmembrane region" description="Helical" evidence="9">
    <location>
        <begin position="653"/>
        <end position="676"/>
    </location>
</feature>
<feature type="compositionally biased region" description="Polar residues" evidence="8">
    <location>
        <begin position="775"/>
        <end position="792"/>
    </location>
</feature>
<evidence type="ECO:0000256" key="7">
    <source>
        <dbReference type="ARBA" id="ARBA00023157"/>
    </source>
</evidence>
<feature type="transmembrane region" description="Helical" evidence="9">
    <location>
        <begin position="605"/>
        <end position="624"/>
    </location>
</feature>
<evidence type="ECO:0000259" key="10">
    <source>
        <dbReference type="PROSITE" id="PS51465"/>
    </source>
</evidence>
<keyword evidence="3" id="KW-1003">Cell membrane</keyword>
<evidence type="ECO:0000313" key="11">
    <source>
        <dbReference type="Proteomes" id="UP000504631"/>
    </source>
</evidence>
<feature type="region of interest" description="Disordered" evidence="8">
    <location>
        <begin position="700"/>
        <end position="721"/>
    </location>
</feature>
<dbReference type="SUPFAM" id="SSF103473">
    <property type="entry name" value="MFS general substrate transporter"/>
    <property type="match status" value="1"/>
</dbReference>
<protein>
    <submittedName>
        <fullName evidence="12">Solute carrier organic anion transporter family member 1A5 isoform X1</fullName>
    </submittedName>
</protein>
<accession>A0A6J3LSB4</accession>
<feature type="compositionally biased region" description="Basic and acidic residues" evidence="8">
    <location>
        <begin position="711"/>
        <end position="721"/>
    </location>
</feature>
<dbReference type="KEGG" id="bvk:117243537"/>
<comment type="similarity">
    <text evidence="2">Belongs to the organo anion transporter (TC 2.A.60) family.</text>
</comment>
<dbReference type="GO" id="GO:0016323">
    <property type="term" value="C:basolateral plasma membrane"/>
    <property type="evidence" value="ECO:0007669"/>
    <property type="project" value="TreeGrafter"/>
</dbReference>
<comment type="subcellular location">
    <subcellularLocation>
        <location evidence="1">Cell membrane</location>
        <topology evidence="1">Multi-pass membrane protein</topology>
    </subcellularLocation>
</comment>
<dbReference type="RefSeq" id="XP_033367009.1">
    <property type="nucleotide sequence ID" value="XM_033511118.1"/>
</dbReference>
<feature type="transmembrane region" description="Helical" evidence="9">
    <location>
        <begin position="567"/>
        <end position="593"/>
    </location>
</feature>
<dbReference type="PANTHER" id="PTHR11388">
    <property type="entry name" value="ORGANIC ANION TRANSPORTER"/>
    <property type="match status" value="1"/>
</dbReference>
<dbReference type="GO" id="GO:0015347">
    <property type="term" value="F:sodium-independent organic anion transmembrane transporter activity"/>
    <property type="evidence" value="ECO:0007669"/>
    <property type="project" value="TreeGrafter"/>
</dbReference>
<sequence length="1019" mass="113049">MLYPIFANDFNNSRENVVASLLKSEMLLEIFLRRMAIHLQEVMRSEVEGGLAGPANPIPNQSIDCGCGLLPCPKLAKFATRRLFVGLLSWVGLIQAAAYAYLFITGPTIGRRFQFDPYVMEWVLIISDLTPFLLGVVVAYWGDRIHRAAWIGGIVLLQSISYFIMIIPHLTHQTKVIEETENMTHMSIYADDSRDLCFDASSRIVAKESQPCYFTFSMIFVVQIISGIANIAYFALGISYLDDNTKKKHIAAFIGVLISAKIFGILLGSILAWICLRVDAVTLSLIKSYREQIGAWWLGLPILTILLIVPGLLLSWFPQMLPSEVVEKAAASLLHSSNNQNRTSRRLVSRKAGNSNFWPSVGRLFINKTLICQVVSCSLYVMAIVHFISFENLIAQSRFHVPKPSGMLLGFEDPASSRLILNILKPILVALIVIVSGLVISKAKPGAKCIIGYSIIVVLLASVIIFSLSASTCEKKPIVGTTRNGSLVLLKYCNRNCGCSYDADFRPVCDNKGTFVFYSPCHAGCTSSKFINGVTIYSGCSCIEEEIGMEVEVIDGPCTSTSCQNNWILFESGSLLTCILVASTFVGDILIILRSVNTQDKAISIGLWMSCLAILANIPGKILYDVIANLTCRHWGTQRSVCHLHDGLKLGNYLCYMTGSLLVLSVILKTLVWFFCRDLELYIQKDEEPAAATELRKLMRNPDVATSQQEEPTKPDHDNDTQVRVDIANEELNISTRSLNESLSKKNEEEEEDKREETTLKYGPIGPGDRRTDSKSSLNQTTQNRKSMIRNLQSEDELSSSDEESKKKSSPRIAYKPLNLDSDVESDLSSVEPRSRKRIMGKDYDSVYTSDRSSSAKSSLFRREFPNPDNYGDPRQAKHIDGSSETSSFKFSRKRQDVEVQKKGDFNEVGIPIVDVPVSRASAKGVKSLIDRYELNAEQQTEEGEESFRSSENGTHMESKIGIPLVAMAPKRPLSRSQYSSGFGSLTDGKIPANRSESRESVSTKASSKGSLGTLRTDL</sequence>
<evidence type="ECO:0000256" key="3">
    <source>
        <dbReference type="ARBA" id="ARBA00022475"/>
    </source>
</evidence>
<feature type="transmembrane region" description="Helical" evidence="9">
    <location>
        <begin position="294"/>
        <end position="317"/>
    </location>
</feature>
<gene>
    <name evidence="12" type="primary">LOC117243537</name>
</gene>
<dbReference type="PROSITE" id="PS51465">
    <property type="entry name" value="KAZAL_2"/>
    <property type="match status" value="1"/>
</dbReference>
<feature type="transmembrane region" description="Helical" evidence="9">
    <location>
        <begin position="122"/>
        <end position="141"/>
    </location>
</feature>
<dbReference type="InterPro" id="IPR036259">
    <property type="entry name" value="MFS_trans_sf"/>
</dbReference>
<feature type="region of interest" description="Disordered" evidence="8">
    <location>
        <begin position="736"/>
        <end position="896"/>
    </location>
</feature>
<dbReference type="CTD" id="34662"/>
<evidence type="ECO:0000256" key="5">
    <source>
        <dbReference type="ARBA" id="ARBA00022989"/>
    </source>
</evidence>
<feature type="compositionally biased region" description="Polar residues" evidence="8">
    <location>
        <begin position="847"/>
        <end position="858"/>
    </location>
</feature>
<dbReference type="GeneID" id="117243537"/>
<evidence type="ECO:0000256" key="8">
    <source>
        <dbReference type="SAM" id="MobiDB-lite"/>
    </source>
</evidence>
<organism evidence="11 12">
    <name type="scientific">Bombus vosnesenskii</name>
    <dbReference type="NCBI Taxonomy" id="207650"/>
    <lineage>
        <taxon>Eukaryota</taxon>
        <taxon>Metazoa</taxon>
        <taxon>Ecdysozoa</taxon>
        <taxon>Arthropoda</taxon>
        <taxon>Hexapoda</taxon>
        <taxon>Insecta</taxon>
        <taxon>Pterygota</taxon>
        <taxon>Neoptera</taxon>
        <taxon>Endopterygota</taxon>
        <taxon>Hymenoptera</taxon>
        <taxon>Apocrita</taxon>
        <taxon>Aculeata</taxon>
        <taxon>Apoidea</taxon>
        <taxon>Anthophila</taxon>
        <taxon>Apidae</taxon>
        <taxon>Bombus</taxon>
        <taxon>Pyrobombus</taxon>
    </lineage>
</organism>
<feature type="compositionally biased region" description="Polar residues" evidence="8">
    <location>
        <begin position="975"/>
        <end position="984"/>
    </location>
</feature>
<feature type="transmembrane region" description="Helical" evidence="9">
    <location>
        <begin position="250"/>
        <end position="274"/>
    </location>
</feature>
<keyword evidence="5 9" id="KW-1133">Transmembrane helix</keyword>
<dbReference type="InterPro" id="IPR004156">
    <property type="entry name" value="OATP"/>
</dbReference>
<feature type="transmembrane region" description="Helical" evidence="9">
    <location>
        <begin position="419"/>
        <end position="439"/>
    </location>
</feature>
<dbReference type="PANTHER" id="PTHR11388:SF158">
    <property type="entry name" value="ORGANIC ANION TRANSPORTING POLYPEPTIDE 33EB"/>
    <property type="match status" value="1"/>
</dbReference>
<dbReference type="Proteomes" id="UP000504631">
    <property type="component" value="Unplaced"/>
</dbReference>
<evidence type="ECO:0000256" key="1">
    <source>
        <dbReference type="ARBA" id="ARBA00004651"/>
    </source>
</evidence>
<dbReference type="Gene3D" id="1.20.1250.20">
    <property type="entry name" value="MFS general substrate transporter like domains"/>
    <property type="match status" value="1"/>
</dbReference>
<feature type="domain" description="Kazal-like" evidence="10">
    <location>
        <begin position="487"/>
        <end position="544"/>
    </location>
</feature>
<evidence type="ECO:0000256" key="4">
    <source>
        <dbReference type="ARBA" id="ARBA00022692"/>
    </source>
</evidence>
<dbReference type="AlphaFoldDB" id="A0A6J3LSB4"/>
<feature type="region of interest" description="Disordered" evidence="8">
    <location>
        <begin position="936"/>
        <end position="1019"/>
    </location>
</feature>
<reference evidence="12" key="1">
    <citation type="submission" date="2025-08" db="UniProtKB">
        <authorList>
            <consortium name="RefSeq"/>
        </authorList>
    </citation>
    <scope>IDENTIFICATION</scope>
    <source>
        <tissue evidence="12">Muscle</tissue>
    </source>
</reference>
<keyword evidence="4 9" id="KW-0812">Transmembrane</keyword>
<evidence type="ECO:0000256" key="9">
    <source>
        <dbReference type="SAM" id="Phobius"/>
    </source>
</evidence>
<dbReference type="Pfam" id="PF03137">
    <property type="entry name" value="OATP"/>
    <property type="match status" value="1"/>
</dbReference>
<feature type="transmembrane region" description="Helical" evidence="9">
    <location>
        <begin position="213"/>
        <end position="238"/>
    </location>
</feature>
<keyword evidence="7" id="KW-1015">Disulfide bond</keyword>
<name>A0A6J3LSB4_9HYME</name>
<evidence type="ECO:0000256" key="2">
    <source>
        <dbReference type="ARBA" id="ARBA00009657"/>
    </source>
</evidence>
<evidence type="ECO:0000256" key="6">
    <source>
        <dbReference type="ARBA" id="ARBA00023136"/>
    </source>
</evidence>
<keyword evidence="11" id="KW-1185">Reference proteome</keyword>
<proteinExistence type="inferred from homology"/>
<keyword evidence="6 9" id="KW-0472">Membrane</keyword>
<dbReference type="CDD" id="cd17336">
    <property type="entry name" value="MFS_SLCO_OATP"/>
    <property type="match status" value="1"/>
</dbReference>
<dbReference type="InterPro" id="IPR002350">
    <property type="entry name" value="Kazal_dom"/>
</dbReference>
<dbReference type="GO" id="GO:0043252">
    <property type="term" value="P:sodium-independent organic anion transport"/>
    <property type="evidence" value="ECO:0007669"/>
    <property type="project" value="TreeGrafter"/>
</dbReference>
<feature type="transmembrane region" description="Helical" evidence="9">
    <location>
        <begin position="451"/>
        <end position="470"/>
    </location>
</feature>